<dbReference type="Gene3D" id="4.10.950.10">
    <property type="entry name" value="Ribosomal protein L2, domain 3"/>
    <property type="match status" value="1"/>
</dbReference>
<dbReference type="STRING" id="286115.A0A507CWX2"/>
<dbReference type="Gene3D" id="2.30.30.30">
    <property type="match status" value="1"/>
</dbReference>
<evidence type="ECO:0000313" key="10">
    <source>
        <dbReference type="Proteomes" id="UP000320475"/>
    </source>
</evidence>
<comment type="caution">
    <text evidence="8">The sequence shown here is derived from an EMBL/GenBank/DDBJ whole genome shotgun (WGS) entry which is preliminary data.</text>
</comment>
<dbReference type="VEuPathDB" id="FungiDB:SeMB42_g07134"/>
<dbReference type="InterPro" id="IPR022669">
    <property type="entry name" value="Ribosomal_uL2_C"/>
</dbReference>
<dbReference type="PANTHER" id="PTHR13691">
    <property type="entry name" value="RIBOSOMAL PROTEIN L2"/>
    <property type="match status" value="1"/>
</dbReference>
<dbReference type="Gene3D" id="2.40.50.140">
    <property type="entry name" value="Nucleic acid-binding proteins"/>
    <property type="match status" value="1"/>
</dbReference>
<dbReference type="SMART" id="SM01382">
    <property type="entry name" value="Ribosomal_L2_C"/>
    <property type="match status" value="1"/>
</dbReference>
<organism evidence="8 10">
    <name type="scientific">Synchytrium endobioticum</name>
    <dbReference type="NCBI Taxonomy" id="286115"/>
    <lineage>
        <taxon>Eukaryota</taxon>
        <taxon>Fungi</taxon>
        <taxon>Fungi incertae sedis</taxon>
        <taxon>Chytridiomycota</taxon>
        <taxon>Chytridiomycota incertae sedis</taxon>
        <taxon>Chytridiomycetes</taxon>
        <taxon>Synchytriales</taxon>
        <taxon>Synchytriaceae</taxon>
        <taxon>Synchytrium</taxon>
    </lineage>
</organism>
<dbReference type="SUPFAM" id="SSF50104">
    <property type="entry name" value="Translation proteins SH3-like domain"/>
    <property type="match status" value="1"/>
</dbReference>
<dbReference type="InterPro" id="IPR012340">
    <property type="entry name" value="NA-bd_OB-fold"/>
</dbReference>
<reference evidence="9 10" key="1">
    <citation type="journal article" date="2019" name="Sci. Rep.">
        <title>Comparative genomics of chytrid fungi reveal insights into the obligate biotrophic and pathogenic lifestyle of Synchytrium endobioticum.</title>
        <authorList>
            <person name="van de Vossenberg B.T.L.H."/>
            <person name="Warris S."/>
            <person name="Nguyen H.D.T."/>
            <person name="van Gent-Pelzer M.P.E."/>
            <person name="Joly D.L."/>
            <person name="van de Geest H.C."/>
            <person name="Bonants P.J.M."/>
            <person name="Smith D.S."/>
            <person name="Levesque C.A."/>
            <person name="van der Lee T.A.J."/>
        </authorList>
    </citation>
    <scope>NUCLEOTIDE SEQUENCE [LARGE SCALE GENOMIC DNA]</scope>
    <source>
        <strain evidence="8 10">LEV6574</strain>
        <strain evidence="7 9">MB42</strain>
    </source>
</reference>
<dbReference type="GO" id="GO:0032543">
    <property type="term" value="P:mitochondrial translation"/>
    <property type="evidence" value="ECO:0007669"/>
    <property type="project" value="TreeGrafter"/>
</dbReference>
<dbReference type="GO" id="GO:0016740">
    <property type="term" value="F:transferase activity"/>
    <property type="evidence" value="ECO:0007669"/>
    <property type="project" value="InterPro"/>
</dbReference>
<keyword evidence="9" id="KW-1185">Reference proteome</keyword>
<dbReference type="Proteomes" id="UP000317494">
    <property type="component" value="Unassembled WGS sequence"/>
</dbReference>
<dbReference type="SUPFAM" id="SSF50249">
    <property type="entry name" value="Nucleic acid-binding proteins"/>
    <property type="match status" value="1"/>
</dbReference>
<dbReference type="EMBL" id="QEAN01000463">
    <property type="protein sequence ID" value="TPX35836.1"/>
    <property type="molecule type" value="Genomic_DNA"/>
</dbReference>
<feature type="domain" description="Large ribosomal subunit protein uL2 RNA-binding" evidence="6">
    <location>
        <begin position="78"/>
        <end position="154"/>
    </location>
</feature>
<dbReference type="InterPro" id="IPR014722">
    <property type="entry name" value="Rib_uL2_dom2"/>
</dbReference>
<accession>A0A507CWX2</accession>
<evidence type="ECO:0000313" key="9">
    <source>
        <dbReference type="Proteomes" id="UP000317494"/>
    </source>
</evidence>
<evidence type="ECO:0000259" key="6">
    <source>
        <dbReference type="SMART" id="SM01383"/>
    </source>
</evidence>
<dbReference type="InterPro" id="IPR005880">
    <property type="entry name" value="Ribosomal_uL2_bac/org-type"/>
</dbReference>
<dbReference type="NCBIfam" id="TIGR01171">
    <property type="entry name" value="rplB_bact"/>
    <property type="match status" value="1"/>
</dbReference>
<dbReference type="InterPro" id="IPR002171">
    <property type="entry name" value="Ribosomal_uL2"/>
</dbReference>
<name>A0A507CWX2_9FUNG</name>
<dbReference type="AlphaFoldDB" id="A0A507CWX2"/>
<gene>
    <name evidence="8" type="ORF">SeLEV6574_g05107</name>
    <name evidence="7" type="ORF">SeMB42_g07134</name>
</gene>
<dbReference type="OrthoDB" id="268576at2759"/>
<evidence type="ECO:0000313" key="7">
    <source>
        <dbReference type="EMBL" id="TPX35836.1"/>
    </source>
</evidence>
<feature type="domain" description="Large ribosomal subunit protein uL2 C-terminal" evidence="5">
    <location>
        <begin position="175"/>
        <end position="303"/>
    </location>
</feature>
<keyword evidence="2" id="KW-0689">Ribosomal protein</keyword>
<proteinExistence type="inferred from homology"/>
<comment type="similarity">
    <text evidence="1">Belongs to the universal ribosomal protein uL2 family.</text>
</comment>
<evidence type="ECO:0000313" key="8">
    <source>
        <dbReference type="EMBL" id="TPX43360.1"/>
    </source>
</evidence>
<protein>
    <submittedName>
        <fullName evidence="8">Uncharacterized protein</fullName>
    </submittedName>
</protein>
<evidence type="ECO:0000259" key="5">
    <source>
        <dbReference type="SMART" id="SM01382"/>
    </source>
</evidence>
<dbReference type="SMART" id="SM01383">
    <property type="entry name" value="Ribosomal_L2"/>
    <property type="match status" value="1"/>
</dbReference>
<dbReference type="Pfam" id="PF03947">
    <property type="entry name" value="Ribosomal_L2_C"/>
    <property type="match status" value="1"/>
</dbReference>
<keyword evidence="3" id="KW-0687">Ribonucleoprotein</keyword>
<evidence type="ECO:0000256" key="3">
    <source>
        <dbReference type="ARBA" id="ARBA00023274"/>
    </source>
</evidence>
<dbReference type="InterPro" id="IPR022666">
    <property type="entry name" value="Ribosomal_uL2_RNA-bd_dom"/>
</dbReference>
<dbReference type="GO" id="GO:0003735">
    <property type="term" value="F:structural constituent of ribosome"/>
    <property type="evidence" value="ECO:0007669"/>
    <property type="project" value="InterPro"/>
</dbReference>
<dbReference type="Proteomes" id="UP000320475">
    <property type="component" value="Unassembled WGS sequence"/>
</dbReference>
<sequence>MQKVLKRMQKDPEFAAVKRKPAQYQPVLENKFWKVVGDIKVYKGLTPGTRNRRMPVRFHLHRGSAVKRLSFGKRSTGGRNNHGRVTVRHRGGGHKKRVRKIDFIRNVPGPHEVVRLEYDPNRSADLALLRCLATNEFSYIIRPDGLQPGTIVESWRSGIPPPHPGQEPVSKARMICHGNCLMLKDIPVGTTIHCLSLTADGPAKLCRSAGTSGQLLQITPEGMAHVRLTSKEVRTVPATAVATIGVVCNANHNQRQWGKAGSRRHKGWRPSVRQIAQSAYNAPMGGGHKSKGNKAPRTPWGQLTKGWKTVRGKPRPHIVVPRWKAKLGSTGN</sequence>
<dbReference type="EMBL" id="QEAM01000227">
    <property type="protein sequence ID" value="TPX43360.1"/>
    <property type="molecule type" value="Genomic_DNA"/>
</dbReference>
<dbReference type="InterPro" id="IPR008991">
    <property type="entry name" value="Translation_prot_SH3-like_sf"/>
</dbReference>
<dbReference type="Pfam" id="PF00181">
    <property type="entry name" value="Ribosomal_L2_N"/>
    <property type="match status" value="1"/>
</dbReference>
<dbReference type="GO" id="GO:0003723">
    <property type="term" value="F:RNA binding"/>
    <property type="evidence" value="ECO:0007669"/>
    <property type="project" value="InterPro"/>
</dbReference>
<feature type="region of interest" description="Disordered" evidence="4">
    <location>
        <begin position="281"/>
        <end position="309"/>
    </location>
</feature>
<evidence type="ECO:0000256" key="2">
    <source>
        <dbReference type="ARBA" id="ARBA00022980"/>
    </source>
</evidence>
<dbReference type="InterPro" id="IPR014726">
    <property type="entry name" value="Ribosomal_uL2_dom3"/>
</dbReference>
<evidence type="ECO:0000256" key="1">
    <source>
        <dbReference type="ARBA" id="ARBA00005636"/>
    </source>
</evidence>
<dbReference type="PANTHER" id="PTHR13691:SF5">
    <property type="entry name" value="LARGE RIBOSOMAL SUBUNIT PROTEIN UL2M"/>
    <property type="match status" value="1"/>
</dbReference>
<dbReference type="GO" id="GO:0005762">
    <property type="term" value="C:mitochondrial large ribosomal subunit"/>
    <property type="evidence" value="ECO:0007669"/>
    <property type="project" value="TreeGrafter"/>
</dbReference>
<evidence type="ECO:0000256" key="4">
    <source>
        <dbReference type="SAM" id="MobiDB-lite"/>
    </source>
</evidence>